<protein>
    <submittedName>
        <fullName evidence="5">Imelysin family protein</fullName>
    </submittedName>
</protein>
<sequence length="329" mass="34231">MRLPALAALLALASPAMADVPEVISKHVLPGYAAFSKASADLAAAAQTDCAAEGLRDEWNATFDAWLGVSHLRMGPVEEQGRALAIAYWPDPKNIGGRQLDAMLTKADPALLTSEAMAQVSVAARGLFGLERLIYGDSAQISDAYACDLRKALAQDLAAMAATTEAGWTGGYADLVLSAGAEGNATFLTASEGRQALFTQLITGLEFDADTRIGRPLGTFDKPRPERAEALASGRSLRNVTLSLTALRAMAEALAQGLGEIPQTEAAFDRALDLAGKLDDPTFAGVSDPSGRLKVEILQQAIQAARTAAEAEIGTLLGVSAGFNSADGD</sequence>
<feature type="domain" description="Imelysin-like" evidence="4">
    <location>
        <begin position="29"/>
        <end position="305"/>
    </location>
</feature>
<organism evidence="5 6">
    <name type="scientific">Rhodobacter flavimaris</name>
    <dbReference type="NCBI Taxonomy" id="2907145"/>
    <lineage>
        <taxon>Bacteria</taxon>
        <taxon>Pseudomonadati</taxon>
        <taxon>Pseudomonadota</taxon>
        <taxon>Alphaproteobacteria</taxon>
        <taxon>Rhodobacterales</taxon>
        <taxon>Rhodobacter group</taxon>
        <taxon>Rhodobacter</taxon>
    </lineage>
</organism>
<proteinExistence type="predicted"/>
<comment type="subcellular location">
    <subcellularLocation>
        <location evidence="1">Cell envelope</location>
    </subcellularLocation>
</comment>
<name>A0ABS8Z124_9RHOB</name>
<dbReference type="InterPro" id="IPR018976">
    <property type="entry name" value="Imelysin-like"/>
</dbReference>
<keyword evidence="2 3" id="KW-0732">Signal</keyword>
<dbReference type="InterPro" id="IPR038352">
    <property type="entry name" value="Imelysin_sf"/>
</dbReference>
<dbReference type="Proteomes" id="UP001521181">
    <property type="component" value="Unassembled WGS sequence"/>
</dbReference>
<dbReference type="EMBL" id="JAJUOS010000010">
    <property type="protein sequence ID" value="MCE5974381.1"/>
    <property type="molecule type" value="Genomic_DNA"/>
</dbReference>
<evidence type="ECO:0000313" key="5">
    <source>
        <dbReference type="EMBL" id="MCE5974381.1"/>
    </source>
</evidence>
<feature type="chain" id="PRO_5045566126" evidence="3">
    <location>
        <begin position="19"/>
        <end position="329"/>
    </location>
</feature>
<evidence type="ECO:0000256" key="1">
    <source>
        <dbReference type="ARBA" id="ARBA00004196"/>
    </source>
</evidence>
<evidence type="ECO:0000256" key="3">
    <source>
        <dbReference type="SAM" id="SignalP"/>
    </source>
</evidence>
<evidence type="ECO:0000256" key="2">
    <source>
        <dbReference type="ARBA" id="ARBA00022729"/>
    </source>
</evidence>
<feature type="signal peptide" evidence="3">
    <location>
        <begin position="1"/>
        <end position="18"/>
    </location>
</feature>
<evidence type="ECO:0000259" key="4">
    <source>
        <dbReference type="Pfam" id="PF09375"/>
    </source>
</evidence>
<dbReference type="Pfam" id="PF09375">
    <property type="entry name" value="Peptidase_M75"/>
    <property type="match status" value="1"/>
</dbReference>
<dbReference type="InterPro" id="IPR034984">
    <property type="entry name" value="Imelysin-like_IPPA"/>
</dbReference>
<dbReference type="CDD" id="cd14659">
    <property type="entry name" value="Imelysin-like_IPPA"/>
    <property type="match status" value="1"/>
</dbReference>
<comment type="caution">
    <text evidence="5">The sequence shown here is derived from an EMBL/GenBank/DDBJ whole genome shotgun (WGS) entry which is preliminary data.</text>
</comment>
<reference evidence="5 6" key="1">
    <citation type="submission" date="2021-12" db="EMBL/GenBank/DDBJ databases">
        <title>Sinirhodobacter sp. WL0062 is a bacterium isolated from seawater.</title>
        <authorList>
            <person name="Wang L."/>
            <person name="He W."/>
            <person name="Zhang D.-F."/>
        </authorList>
    </citation>
    <scope>NUCLEOTIDE SEQUENCE [LARGE SCALE GENOMIC DNA]</scope>
    <source>
        <strain evidence="5 6">WL0062</strain>
    </source>
</reference>
<dbReference type="RefSeq" id="WP_233677347.1">
    <property type="nucleotide sequence ID" value="NZ_JAJUOS010000010.1"/>
</dbReference>
<accession>A0ABS8Z124</accession>
<dbReference type="Gene3D" id="1.20.1420.20">
    <property type="entry name" value="M75 peptidase, HXXE motif"/>
    <property type="match status" value="1"/>
</dbReference>
<evidence type="ECO:0000313" key="6">
    <source>
        <dbReference type="Proteomes" id="UP001521181"/>
    </source>
</evidence>
<gene>
    <name evidence="5" type="ORF">LZA78_12900</name>
</gene>
<keyword evidence="6" id="KW-1185">Reference proteome</keyword>